<feature type="domain" description="NADP-dependent oxidoreductase" evidence="5">
    <location>
        <begin position="48"/>
        <end position="315"/>
    </location>
</feature>
<accession>A0AAI9EE37</accession>
<comment type="caution">
    <text evidence="6">The sequence shown here is derived from an EMBL/GenBank/DDBJ whole genome shotgun (WGS) entry which is preliminary data.</text>
</comment>
<evidence type="ECO:0000259" key="5">
    <source>
        <dbReference type="Pfam" id="PF00248"/>
    </source>
</evidence>
<keyword evidence="1" id="KW-0560">Oxidoreductase</keyword>
<dbReference type="PRINTS" id="PR00069">
    <property type="entry name" value="ALDKETRDTASE"/>
</dbReference>
<evidence type="ECO:0000256" key="4">
    <source>
        <dbReference type="PIRSR" id="PIRSR000097-3"/>
    </source>
</evidence>
<protein>
    <submittedName>
        <fullName evidence="6">Aldehyde reductase</fullName>
    </submittedName>
</protein>
<dbReference type="PROSITE" id="PS00798">
    <property type="entry name" value="ALDOKETO_REDUCTASE_1"/>
    <property type="match status" value="1"/>
</dbReference>
<dbReference type="Pfam" id="PF00248">
    <property type="entry name" value="Aldo_ket_red"/>
    <property type="match status" value="1"/>
</dbReference>
<dbReference type="PROSITE" id="PS00062">
    <property type="entry name" value="ALDOKETO_REDUCTASE_2"/>
    <property type="match status" value="1"/>
</dbReference>
<dbReference type="CDD" id="cd19071">
    <property type="entry name" value="AKR_AKR1-5-like"/>
    <property type="match status" value="1"/>
</dbReference>
<evidence type="ECO:0000256" key="2">
    <source>
        <dbReference type="PIRSR" id="PIRSR000097-1"/>
    </source>
</evidence>
<evidence type="ECO:0000256" key="3">
    <source>
        <dbReference type="PIRSR" id="PIRSR000097-2"/>
    </source>
</evidence>
<evidence type="ECO:0000313" key="6">
    <source>
        <dbReference type="EMBL" id="CAK4034641.1"/>
    </source>
</evidence>
<organism evidence="6 7">
    <name type="scientific">Lecanosticta acicola</name>
    <dbReference type="NCBI Taxonomy" id="111012"/>
    <lineage>
        <taxon>Eukaryota</taxon>
        <taxon>Fungi</taxon>
        <taxon>Dikarya</taxon>
        <taxon>Ascomycota</taxon>
        <taxon>Pezizomycotina</taxon>
        <taxon>Dothideomycetes</taxon>
        <taxon>Dothideomycetidae</taxon>
        <taxon>Mycosphaerellales</taxon>
        <taxon>Mycosphaerellaceae</taxon>
        <taxon>Lecanosticta</taxon>
    </lineage>
</organism>
<feature type="active site" description="Proton donor" evidence="2">
    <location>
        <position position="76"/>
    </location>
</feature>
<dbReference type="InterPro" id="IPR020471">
    <property type="entry name" value="AKR"/>
</dbReference>
<feature type="site" description="Lowers pKa of active site Tyr" evidence="4">
    <location>
        <position position="101"/>
    </location>
</feature>
<feature type="binding site" evidence="3">
    <location>
        <position position="134"/>
    </location>
    <ligand>
        <name>substrate</name>
    </ligand>
</feature>
<gene>
    <name evidence="6" type="ORF">LECACI_7A009799</name>
</gene>
<evidence type="ECO:0000313" key="7">
    <source>
        <dbReference type="Proteomes" id="UP001296104"/>
    </source>
</evidence>
<reference evidence="6" key="1">
    <citation type="submission" date="2023-11" db="EMBL/GenBank/DDBJ databases">
        <authorList>
            <person name="Alioto T."/>
            <person name="Alioto T."/>
            <person name="Gomez Garrido J."/>
        </authorList>
    </citation>
    <scope>NUCLEOTIDE SEQUENCE</scope>
</reference>
<dbReference type="GO" id="GO:0016616">
    <property type="term" value="F:oxidoreductase activity, acting on the CH-OH group of donors, NAD or NADP as acceptor"/>
    <property type="evidence" value="ECO:0007669"/>
    <property type="project" value="UniProtKB-ARBA"/>
</dbReference>
<dbReference type="SUPFAM" id="SSF51430">
    <property type="entry name" value="NAD(P)-linked oxidoreductase"/>
    <property type="match status" value="1"/>
</dbReference>
<evidence type="ECO:0000256" key="1">
    <source>
        <dbReference type="ARBA" id="ARBA00023002"/>
    </source>
</evidence>
<dbReference type="FunFam" id="3.20.20.100:FF:000002">
    <property type="entry name" value="2,5-diketo-D-gluconic acid reductase A"/>
    <property type="match status" value="1"/>
</dbReference>
<dbReference type="PANTHER" id="PTHR11732">
    <property type="entry name" value="ALDO/KETO REDUCTASE"/>
    <property type="match status" value="1"/>
</dbReference>
<dbReference type="InterPro" id="IPR023210">
    <property type="entry name" value="NADP_OxRdtase_dom"/>
</dbReference>
<dbReference type="InterPro" id="IPR036812">
    <property type="entry name" value="NAD(P)_OxRdtase_dom_sf"/>
</dbReference>
<keyword evidence="7" id="KW-1185">Reference proteome</keyword>
<dbReference type="Gene3D" id="3.20.20.100">
    <property type="entry name" value="NADP-dependent oxidoreductase domain"/>
    <property type="match status" value="1"/>
</dbReference>
<dbReference type="PIRSF" id="PIRSF000097">
    <property type="entry name" value="AKR"/>
    <property type="match status" value="1"/>
</dbReference>
<sequence length="338" mass="38360">MLSKSAFVSRKLVAQVGATRWLSRSVQSKARSFQLNTGARIPAIGLGTFQDPDQQEDAVAGALQLGYRHIDAARVYDTELQVGRGIKKSKVPRDEIFVTTKLWSNCHHPDDVEPALDESLRDLQLDYIDLFLIHYPCTFKRGPVRFPREDASGYMIMGDTSYIDTWGAMEDLLKTGKVKAIGMSNFSKSEMQNVLKHCKIAPAVHQMELHPYLAQHSFVEWHKEQGIQLIAFSPFANQNTFYKHGQSMPQLLDDPVLHEIGKKYSKSAAQVVLAWGISKGRCVIPKSTIPWQQEENLAGDFELEKVDIERIDALDKQLRFNFKDLNYGWKLYSDLEGV</sequence>
<dbReference type="Proteomes" id="UP001296104">
    <property type="component" value="Unassembled WGS sequence"/>
</dbReference>
<dbReference type="EMBL" id="CAVMBE010000128">
    <property type="protein sequence ID" value="CAK4034641.1"/>
    <property type="molecule type" value="Genomic_DNA"/>
</dbReference>
<proteinExistence type="predicted"/>
<name>A0AAI9EE37_9PEZI</name>
<dbReference type="InterPro" id="IPR018170">
    <property type="entry name" value="Aldo/ket_reductase_CS"/>
</dbReference>
<dbReference type="AlphaFoldDB" id="A0AAI9EE37"/>